<organism evidence="2 3">
    <name type="scientific">Parthenolecanium corni</name>
    <dbReference type="NCBI Taxonomy" id="536013"/>
    <lineage>
        <taxon>Eukaryota</taxon>
        <taxon>Metazoa</taxon>
        <taxon>Ecdysozoa</taxon>
        <taxon>Arthropoda</taxon>
        <taxon>Hexapoda</taxon>
        <taxon>Insecta</taxon>
        <taxon>Pterygota</taxon>
        <taxon>Neoptera</taxon>
        <taxon>Paraneoptera</taxon>
        <taxon>Hemiptera</taxon>
        <taxon>Sternorrhyncha</taxon>
        <taxon>Coccoidea</taxon>
        <taxon>Coccidae</taxon>
        <taxon>Parthenolecanium</taxon>
    </lineage>
</organism>
<evidence type="ECO:0000313" key="3">
    <source>
        <dbReference type="Proteomes" id="UP001367676"/>
    </source>
</evidence>
<proteinExistence type="predicted"/>
<dbReference type="Proteomes" id="UP001367676">
    <property type="component" value="Unassembled WGS sequence"/>
</dbReference>
<gene>
    <name evidence="2" type="ORF">V9T40_005453</name>
</gene>
<dbReference type="AlphaFoldDB" id="A0AAN9TGW5"/>
<protein>
    <submittedName>
        <fullName evidence="2">Uncharacterized protein</fullName>
    </submittedName>
</protein>
<evidence type="ECO:0000256" key="1">
    <source>
        <dbReference type="SAM" id="Phobius"/>
    </source>
</evidence>
<dbReference type="EMBL" id="JBBCAQ010000023">
    <property type="protein sequence ID" value="KAK7588208.1"/>
    <property type="molecule type" value="Genomic_DNA"/>
</dbReference>
<name>A0AAN9TGW5_9HEMI</name>
<reference evidence="2 3" key="1">
    <citation type="submission" date="2024-03" db="EMBL/GenBank/DDBJ databases">
        <title>Adaptation during the transition from Ophiocordyceps entomopathogen to insect associate is accompanied by gene loss and intensified selection.</title>
        <authorList>
            <person name="Ward C.M."/>
            <person name="Onetto C.A."/>
            <person name="Borneman A.R."/>
        </authorList>
    </citation>
    <scope>NUCLEOTIDE SEQUENCE [LARGE SCALE GENOMIC DNA]</scope>
    <source>
        <strain evidence="2">AWRI1</strain>
        <tissue evidence="2">Single Adult Female</tissue>
    </source>
</reference>
<keyword evidence="3" id="KW-1185">Reference proteome</keyword>
<evidence type="ECO:0000313" key="2">
    <source>
        <dbReference type="EMBL" id="KAK7588208.1"/>
    </source>
</evidence>
<keyword evidence="1" id="KW-0472">Membrane</keyword>
<feature type="transmembrane region" description="Helical" evidence="1">
    <location>
        <begin position="133"/>
        <end position="155"/>
    </location>
</feature>
<accession>A0AAN9TGW5</accession>
<sequence>MIPRPSLVKTENVNELSDGILFKYQGVTYPPNLQLALPSTFAKDHSSSSATSSTSKASTKSANSNTLLLTAANLAKFSFDSEKPHHDYVISNLRNYDTESLASSTHFTLVNGMERKLPKHMKPVKCCCERHQLTILITTMTMFLAFTIFLCIYFVHGECTT</sequence>
<keyword evidence="1" id="KW-1133">Transmembrane helix</keyword>
<comment type="caution">
    <text evidence="2">The sequence shown here is derived from an EMBL/GenBank/DDBJ whole genome shotgun (WGS) entry which is preliminary data.</text>
</comment>
<keyword evidence="1" id="KW-0812">Transmembrane</keyword>